<dbReference type="Gene3D" id="2.40.70.10">
    <property type="entry name" value="Acid Proteases"/>
    <property type="match status" value="1"/>
</dbReference>
<comment type="caution">
    <text evidence="3">The sequence shown here is derived from an EMBL/GenBank/DDBJ whole genome shotgun (WGS) entry which is preliminary data.</text>
</comment>
<dbReference type="InterPro" id="IPR043128">
    <property type="entry name" value="Rev_trsase/Diguanyl_cyclase"/>
</dbReference>
<feature type="compositionally biased region" description="Basic and acidic residues" evidence="1">
    <location>
        <begin position="137"/>
        <end position="151"/>
    </location>
</feature>
<dbReference type="SUPFAM" id="SSF56672">
    <property type="entry name" value="DNA/RNA polymerases"/>
    <property type="match status" value="1"/>
</dbReference>
<dbReference type="InterPro" id="IPR000477">
    <property type="entry name" value="RT_dom"/>
</dbReference>
<dbReference type="InterPro" id="IPR043502">
    <property type="entry name" value="DNA/RNA_pol_sf"/>
</dbReference>
<dbReference type="GO" id="GO:0006508">
    <property type="term" value="P:proteolysis"/>
    <property type="evidence" value="ECO:0007669"/>
    <property type="project" value="InterPro"/>
</dbReference>
<name>A0A388LNS3_CHABU</name>
<reference evidence="3 4" key="1">
    <citation type="journal article" date="2018" name="Cell">
        <title>The Chara Genome: Secondary Complexity and Implications for Plant Terrestrialization.</title>
        <authorList>
            <person name="Nishiyama T."/>
            <person name="Sakayama H."/>
            <person name="Vries J.D."/>
            <person name="Buschmann H."/>
            <person name="Saint-Marcoux D."/>
            <person name="Ullrich K.K."/>
            <person name="Haas F.B."/>
            <person name="Vanderstraeten L."/>
            <person name="Becker D."/>
            <person name="Lang D."/>
            <person name="Vosolsobe S."/>
            <person name="Rombauts S."/>
            <person name="Wilhelmsson P.K.I."/>
            <person name="Janitza P."/>
            <person name="Kern R."/>
            <person name="Heyl A."/>
            <person name="Rumpler F."/>
            <person name="Villalobos L.I.A.C."/>
            <person name="Clay J.M."/>
            <person name="Skokan R."/>
            <person name="Toyoda A."/>
            <person name="Suzuki Y."/>
            <person name="Kagoshima H."/>
            <person name="Schijlen E."/>
            <person name="Tajeshwar N."/>
            <person name="Catarino B."/>
            <person name="Hetherington A.J."/>
            <person name="Saltykova A."/>
            <person name="Bonnot C."/>
            <person name="Breuninger H."/>
            <person name="Symeonidi A."/>
            <person name="Radhakrishnan G.V."/>
            <person name="Van Nieuwerburgh F."/>
            <person name="Deforce D."/>
            <person name="Chang C."/>
            <person name="Karol K.G."/>
            <person name="Hedrich R."/>
            <person name="Ulvskov P."/>
            <person name="Glockner G."/>
            <person name="Delwiche C.F."/>
            <person name="Petrasek J."/>
            <person name="Van de Peer Y."/>
            <person name="Friml J."/>
            <person name="Beilby M."/>
            <person name="Dolan L."/>
            <person name="Kohara Y."/>
            <person name="Sugano S."/>
            <person name="Fujiyama A."/>
            <person name="Delaux P.-M."/>
            <person name="Quint M."/>
            <person name="TheiBen G."/>
            <person name="Hagemann M."/>
            <person name="Harholt J."/>
            <person name="Dunand C."/>
            <person name="Zachgo S."/>
            <person name="Langdale J."/>
            <person name="Maumus F."/>
            <person name="Straeten D.V.D."/>
            <person name="Gould S.B."/>
            <person name="Rensing S.A."/>
        </authorList>
    </citation>
    <scope>NUCLEOTIDE SEQUENCE [LARGE SCALE GENOMIC DNA]</scope>
    <source>
        <strain evidence="3 4">S276</strain>
    </source>
</reference>
<feature type="domain" description="Reverse transcriptase" evidence="2">
    <location>
        <begin position="416"/>
        <end position="527"/>
    </location>
</feature>
<evidence type="ECO:0000256" key="1">
    <source>
        <dbReference type="SAM" id="MobiDB-lite"/>
    </source>
</evidence>
<dbReference type="InterPro" id="IPR001969">
    <property type="entry name" value="Aspartic_peptidase_AS"/>
</dbReference>
<dbReference type="OrthoDB" id="3186349at2759"/>
<dbReference type="PROSITE" id="PS00141">
    <property type="entry name" value="ASP_PROTEASE"/>
    <property type="match status" value="1"/>
</dbReference>
<feature type="region of interest" description="Disordered" evidence="1">
    <location>
        <begin position="990"/>
        <end position="1033"/>
    </location>
</feature>
<dbReference type="PANTHER" id="PTHR33064">
    <property type="entry name" value="POL PROTEIN"/>
    <property type="match status" value="1"/>
</dbReference>
<protein>
    <recommendedName>
        <fullName evidence="2">Reverse transcriptase domain-containing protein</fullName>
    </recommendedName>
</protein>
<dbReference type="AlphaFoldDB" id="A0A388LNS3"/>
<organism evidence="3 4">
    <name type="scientific">Chara braunii</name>
    <name type="common">Braun's stonewort</name>
    <dbReference type="NCBI Taxonomy" id="69332"/>
    <lineage>
        <taxon>Eukaryota</taxon>
        <taxon>Viridiplantae</taxon>
        <taxon>Streptophyta</taxon>
        <taxon>Charophyceae</taxon>
        <taxon>Charales</taxon>
        <taxon>Characeae</taxon>
        <taxon>Chara</taxon>
    </lineage>
</organism>
<dbReference type="Gramene" id="GBG83996">
    <property type="protein sequence ID" value="GBG83996"/>
    <property type="gene ID" value="CBR_g37869"/>
</dbReference>
<feature type="compositionally biased region" description="Basic and acidic residues" evidence="1">
    <location>
        <begin position="164"/>
        <end position="183"/>
    </location>
</feature>
<feature type="compositionally biased region" description="Acidic residues" evidence="1">
    <location>
        <begin position="152"/>
        <end position="163"/>
    </location>
</feature>
<evidence type="ECO:0000313" key="3">
    <source>
        <dbReference type="EMBL" id="GBG83996.1"/>
    </source>
</evidence>
<gene>
    <name evidence="3" type="ORF">CBR_g37869</name>
</gene>
<dbReference type="Pfam" id="PF00078">
    <property type="entry name" value="RVT_1"/>
    <property type="match status" value="1"/>
</dbReference>
<proteinExistence type="predicted"/>
<dbReference type="InterPro" id="IPR051320">
    <property type="entry name" value="Viral_Replic_Matur_Polypro"/>
</dbReference>
<feature type="compositionally biased region" description="Polar residues" evidence="1">
    <location>
        <begin position="1014"/>
        <end position="1033"/>
    </location>
</feature>
<dbReference type="Gene3D" id="3.30.70.270">
    <property type="match status" value="2"/>
</dbReference>
<dbReference type="GO" id="GO:0004190">
    <property type="term" value="F:aspartic-type endopeptidase activity"/>
    <property type="evidence" value="ECO:0007669"/>
    <property type="project" value="InterPro"/>
</dbReference>
<sequence length="1033" mass="117752">MSRDDFTTVGAFVQEFKKKARKVHGISEEAQCAIFLGLLTAAEAAELTIHGGGSEKLTWATVDKGVAEGSLNEVEQHQMRLQRRKRKERDATVSGTPGVRRIVTDVLAELGYGKDGGRPAQAARTRGQAKTGASQEPPRKEPEPEKRKEAVEVQDDDEEEEEDERLRQKEDQRAEQRATKRQVREEVESILRDVPPKKKKYAVRLEEGFNVERVIDRLLEGHNDRMTLKEILASTPKLRDGLKERLSRRLVPSVHLSMILPKEAEWAETGTKMDWKCVACGTVHLVVKDSKCSAMVDTGAEMNIIREADAIRFGLEIDRSDCGVLHGANCKAVFCGTASNVLIEVGRVKERALMIELMKKSHRAYAFSDEERGRLDVDIIPMIRIHTVSHEPWNLRRARYLNPDEEKKVVDYLDDRPVTTMHTPRGLIHMNVAPQGWTNAVAMVQRAMIRAMQSVSPHITQSYIDDLAVKGPMVKENGEVLPGMRRFVWKHIQDLDKVLNLLEEHNLTASGATSRHCMKEATILGFVCTEKGRRPDVKKTDKIIEWPVPFRSITDVRSFLDTWGFWRAFIKNFPAKTELLRKLVHKDQEWVWGEEQEKVVAKMKEEFREGGRYILKVDPTALAYSLRNYVPSDLTVARWLTYIWMFNFELEWIPRNKNRADGLSHINWDKQEGEAVENTPLVDSFLDQEAIISGCVGDHIWRAPSEYERKAELVLKPFEEEDPWGGRDVQLMMKLALAGTHSLVEKVRTIEEGPNWVEKQNKWMGGMYFLVNTLLQGDLDQIGSVNPAENEKVLSESQDDEFQEGEIKEAFRAEEYDGIYLELGLLLSCEMRNRDVSDRAQAIEELNGTEWKEWVSGTRLKKFMAREEVRLYEDSHIKRREGDAIAMKAVGGIRRAIERLRGVGRFAEPIAQIRRDARMRPEVEARMQELQPSHVGPDGRLIRLEIGNAEEFIPAFEKFMHGQEEASLFSPEQRIEEPPEGEMGIAVEGVFEGRPQRLGTPEYRPEGVGLRPGPSTQELGTGNAESMDVPQSY</sequence>
<evidence type="ECO:0000313" key="4">
    <source>
        <dbReference type="Proteomes" id="UP000265515"/>
    </source>
</evidence>
<evidence type="ECO:0000259" key="2">
    <source>
        <dbReference type="Pfam" id="PF00078"/>
    </source>
</evidence>
<dbReference type="InterPro" id="IPR021109">
    <property type="entry name" value="Peptidase_aspartic_dom_sf"/>
</dbReference>
<dbReference type="Proteomes" id="UP000265515">
    <property type="component" value="Unassembled WGS sequence"/>
</dbReference>
<keyword evidence="4" id="KW-1185">Reference proteome</keyword>
<accession>A0A388LNS3</accession>
<dbReference type="PANTHER" id="PTHR33064:SF37">
    <property type="entry name" value="RIBONUCLEASE H"/>
    <property type="match status" value="1"/>
</dbReference>
<dbReference type="EMBL" id="BFEA01000460">
    <property type="protein sequence ID" value="GBG83996.1"/>
    <property type="molecule type" value="Genomic_DNA"/>
</dbReference>
<feature type="region of interest" description="Disordered" evidence="1">
    <location>
        <begin position="111"/>
        <end position="183"/>
    </location>
</feature>